<dbReference type="NCBIfam" id="NF033157">
    <property type="entry name" value="SWFGD_domain"/>
    <property type="match status" value="2"/>
</dbReference>
<dbReference type="PANTHER" id="PTHR34606">
    <property type="entry name" value="BON DOMAIN-CONTAINING PROTEIN"/>
    <property type="match status" value="1"/>
</dbReference>
<evidence type="ECO:0000256" key="1">
    <source>
        <dbReference type="SAM" id="MobiDB-lite"/>
    </source>
</evidence>
<dbReference type="Gene3D" id="3.30.1340.30">
    <property type="match status" value="1"/>
</dbReference>
<feature type="compositionally biased region" description="Basic and acidic residues" evidence="1">
    <location>
        <begin position="152"/>
        <end position="162"/>
    </location>
</feature>
<evidence type="ECO:0000313" key="3">
    <source>
        <dbReference type="EMBL" id="MFC3075766.1"/>
    </source>
</evidence>
<dbReference type="InterPro" id="IPR051686">
    <property type="entry name" value="Lipoprotein_DolP"/>
</dbReference>
<organism evidence="3 4">
    <name type="scientific">Shinella pollutisoli</name>
    <dbReference type="NCBI Taxonomy" id="2250594"/>
    <lineage>
        <taxon>Bacteria</taxon>
        <taxon>Pseudomonadati</taxon>
        <taxon>Pseudomonadota</taxon>
        <taxon>Alphaproteobacteria</taxon>
        <taxon>Hyphomicrobiales</taxon>
        <taxon>Rhizobiaceae</taxon>
        <taxon>Shinella</taxon>
    </lineage>
</organism>
<keyword evidence="4" id="KW-1185">Reference proteome</keyword>
<dbReference type="PROSITE" id="PS50914">
    <property type="entry name" value="BON"/>
    <property type="match status" value="1"/>
</dbReference>
<feature type="compositionally biased region" description="Low complexity" evidence="1">
    <location>
        <begin position="262"/>
        <end position="272"/>
    </location>
</feature>
<proteinExistence type="predicted"/>
<dbReference type="PANTHER" id="PTHR34606:SF15">
    <property type="entry name" value="BON DOMAIN-CONTAINING PROTEIN"/>
    <property type="match status" value="1"/>
</dbReference>
<feature type="compositionally biased region" description="Basic and acidic residues" evidence="1">
    <location>
        <begin position="1"/>
        <end position="38"/>
    </location>
</feature>
<dbReference type="RefSeq" id="WP_257317318.1">
    <property type="nucleotide sequence ID" value="NZ_JANFDG010000027.1"/>
</dbReference>
<comment type="caution">
    <text evidence="3">The sequence shown here is derived from an EMBL/GenBank/DDBJ whole genome shotgun (WGS) entry which is preliminary data.</text>
</comment>
<feature type="domain" description="BON" evidence="2">
    <location>
        <begin position="174"/>
        <end position="242"/>
    </location>
</feature>
<name>A0ABV7DL93_9HYPH</name>
<feature type="region of interest" description="Disordered" evidence="1">
    <location>
        <begin position="1"/>
        <end position="111"/>
    </location>
</feature>
<feature type="region of interest" description="Disordered" evidence="1">
    <location>
        <begin position="152"/>
        <end position="178"/>
    </location>
</feature>
<dbReference type="SMART" id="SM00749">
    <property type="entry name" value="BON"/>
    <property type="match status" value="1"/>
</dbReference>
<reference evidence="4" key="1">
    <citation type="journal article" date="2019" name="Int. J. Syst. Evol. Microbiol.">
        <title>The Global Catalogue of Microorganisms (GCM) 10K type strain sequencing project: providing services to taxonomists for standard genome sequencing and annotation.</title>
        <authorList>
            <consortium name="The Broad Institute Genomics Platform"/>
            <consortium name="The Broad Institute Genome Sequencing Center for Infectious Disease"/>
            <person name="Wu L."/>
            <person name="Ma J."/>
        </authorList>
    </citation>
    <scope>NUCLEOTIDE SEQUENCE [LARGE SCALE GENOMIC DNA]</scope>
    <source>
        <strain evidence="4">KCTC 52677</strain>
    </source>
</reference>
<evidence type="ECO:0000259" key="2">
    <source>
        <dbReference type="PROSITE" id="PS50914"/>
    </source>
</evidence>
<feature type="compositionally biased region" description="Basic and acidic residues" evidence="1">
    <location>
        <begin position="101"/>
        <end position="111"/>
    </location>
</feature>
<feature type="compositionally biased region" description="Basic and acidic residues" evidence="1">
    <location>
        <begin position="46"/>
        <end position="65"/>
    </location>
</feature>
<evidence type="ECO:0000313" key="4">
    <source>
        <dbReference type="Proteomes" id="UP001595377"/>
    </source>
</evidence>
<dbReference type="EMBL" id="JBHRSP010000041">
    <property type="protein sequence ID" value="MFC3075766.1"/>
    <property type="molecule type" value="Genomic_DNA"/>
</dbReference>
<gene>
    <name evidence="3" type="ORF">ACFOHH_21830</name>
</gene>
<dbReference type="Pfam" id="PF04972">
    <property type="entry name" value="BON"/>
    <property type="match status" value="1"/>
</dbReference>
<protein>
    <submittedName>
        <fullName evidence="3">SWFGD domain-containing protein</fullName>
    </submittedName>
</protein>
<dbReference type="InterPro" id="IPR047800">
    <property type="entry name" value="SWFGD_dom"/>
</dbReference>
<feature type="region of interest" description="Disordered" evidence="1">
    <location>
        <begin position="239"/>
        <end position="272"/>
    </location>
</feature>
<dbReference type="InterPro" id="IPR014004">
    <property type="entry name" value="Transpt-assoc_nodulatn_dom_bac"/>
</dbReference>
<dbReference type="InterPro" id="IPR007055">
    <property type="entry name" value="BON_dom"/>
</dbReference>
<dbReference type="Proteomes" id="UP001595377">
    <property type="component" value="Unassembled WGS sequence"/>
</dbReference>
<sequence>MPREWENREGHRRYEDRGDERRSGAGRDWSDRAEDEARSWFGDEDAERRRMMDDPYRGEREDRRHSGGGGYGREDRRYGGTMRPFAGRDASWGSDRAGPGGERDTYGYPRRQSDDRWRYRTADEGGRRGWDEDRGFLDRASDEVASWFGDDGATRRREMDARHRGRGPKNYTRSDERIAEDVNDRLADDGYVDASGIEVTVGGGEVTLNGTVTERFAKRRAEDIAESVSGVKHVQNNLRVAAQPASGDAGTETARSGGGSTAGVASSASFRH</sequence>
<accession>A0ABV7DL93</accession>